<protein>
    <submittedName>
        <fullName evidence="2">Uncharacterized protein</fullName>
    </submittedName>
</protein>
<keyword evidence="1" id="KW-0732">Signal</keyword>
<name>A0ABX0QE68_9BACT</name>
<sequence length="191" mass="20688">MKSLIILFLLLTGTLASAQQVSYRNVNTSINDNGKDQLSIQIQAERTDGEQLRYNRTFNVAGLSNAQKETLKNKVLDSLGLNTTPPPPGVAMPPVGAVSVGAPTPPVSPTGTETVRFTCRTCTDKMKLDISGTGYAYSRSHSPAKENASFFPIDLPLEPGEYRLQYWQNGVLQIQMPFTVKAGGTNAINVK</sequence>
<evidence type="ECO:0000256" key="1">
    <source>
        <dbReference type="SAM" id="SignalP"/>
    </source>
</evidence>
<accession>A0ABX0QE68</accession>
<feature type="signal peptide" evidence="1">
    <location>
        <begin position="1"/>
        <end position="18"/>
    </location>
</feature>
<reference evidence="3" key="2">
    <citation type="submission" date="2023-07" db="EMBL/GenBank/DDBJ databases">
        <authorList>
            <person name="Jung D.-H."/>
        </authorList>
    </citation>
    <scope>NUCLEOTIDE SEQUENCE [LARGE SCALE GENOMIC DNA]</scope>
    <source>
        <strain evidence="3">JA-25</strain>
    </source>
</reference>
<feature type="chain" id="PRO_5045302820" evidence="1">
    <location>
        <begin position="19"/>
        <end position="191"/>
    </location>
</feature>
<dbReference type="RefSeq" id="WP_166691759.1">
    <property type="nucleotide sequence ID" value="NZ_WAEL01000003.1"/>
</dbReference>
<dbReference type="Proteomes" id="UP000606008">
    <property type="component" value="Unassembled WGS sequence"/>
</dbReference>
<gene>
    <name evidence="2" type="ORF">F7231_09755</name>
</gene>
<dbReference type="EMBL" id="WAEL01000003">
    <property type="protein sequence ID" value="NID10456.1"/>
    <property type="molecule type" value="Genomic_DNA"/>
</dbReference>
<organism evidence="2 3">
    <name type="scientific">Fibrivirga algicola</name>
    <dbReference type="NCBI Taxonomy" id="2950420"/>
    <lineage>
        <taxon>Bacteria</taxon>
        <taxon>Pseudomonadati</taxon>
        <taxon>Bacteroidota</taxon>
        <taxon>Cytophagia</taxon>
        <taxon>Cytophagales</taxon>
        <taxon>Spirosomataceae</taxon>
        <taxon>Fibrivirga</taxon>
    </lineage>
</organism>
<comment type="caution">
    <text evidence="2">The sequence shown here is derived from an EMBL/GenBank/DDBJ whole genome shotgun (WGS) entry which is preliminary data.</text>
</comment>
<evidence type="ECO:0000313" key="3">
    <source>
        <dbReference type="Proteomes" id="UP000606008"/>
    </source>
</evidence>
<reference evidence="3" key="1">
    <citation type="submission" date="2019-09" db="EMBL/GenBank/DDBJ databases">
        <authorList>
            <person name="Jung D.-H."/>
        </authorList>
    </citation>
    <scope>NUCLEOTIDE SEQUENCE [LARGE SCALE GENOMIC DNA]</scope>
    <source>
        <strain evidence="3">JA-25</strain>
    </source>
</reference>
<evidence type="ECO:0000313" key="2">
    <source>
        <dbReference type="EMBL" id="NID10456.1"/>
    </source>
</evidence>
<proteinExistence type="predicted"/>
<keyword evidence="3" id="KW-1185">Reference proteome</keyword>